<name>A0A165BG65_EXIGL</name>
<protein>
    <submittedName>
        <fullName evidence="1">Uncharacterized protein</fullName>
    </submittedName>
</protein>
<dbReference type="OrthoDB" id="3264182at2759"/>
<gene>
    <name evidence="1" type="ORF">EXIGLDRAFT_705021</name>
</gene>
<evidence type="ECO:0000313" key="1">
    <source>
        <dbReference type="EMBL" id="KZV80580.1"/>
    </source>
</evidence>
<dbReference type="SUPFAM" id="SSF46689">
    <property type="entry name" value="Homeodomain-like"/>
    <property type="match status" value="1"/>
</dbReference>
<dbReference type="EMBL" id="KV426468">
    <property type="protein sequence ID" value="KZV80580.1"/>
    <property type="molecule type" value="Genomic_DNA"/>
</dbReference>
<sequence length="287" mass="33447">MPRDRGRRASGTHRRRYSKDILGVVIYQYYVLDHGTEEISRNLRIPRRVVQRALKTFKDTGEPCNTKKRTEYYHKLTPEELDYLLELVESQPDLYLDELCNAIASQSNKKVHLTTVWRREPPDWIVFLDKTHIDTRTTYRLNGWGRRGQRVPVSHNWVRGKRWSLLPAISLDGLVYTEAREGAFDGDAFVAYIKSLLRIMKPYPGVKAMCATRGVKLIYLTPYSPDFNPIETGFSTFKAHGRHDGEAFRATLDSEDELDTISYFNRVLDRVFTPDNICGWFRKAGYF</sequence>
<dbReference type="GO" id="GO:0003676">
    <property type="term" value="F:nucleic acid binding"/>
    <property type="evidence" value="ECO:0007669"/>
    <property type="project" value="InterPro"/>
</dbReference>
<dbReference type="Proteomes" id="UP000077266">
    <property type="component" value="Unassembled WGS sequence"/>
</dbReference>
<dbReference type="PANTHER" id="PTHR46564">
    <property type="entry name" value="TRANSPOSASE"/>
    <property type="match status" value="1"/>
</dbReference>
<dbReference type="InterPro" id="IPR009057">
    <property type="entry name" value="Homeodomain-like_sf"/>
</dbReference>
<evidence type="ECO:0000313" key="2">
    <source>
        <dbReference type="Proteomes" id="UP000077266"/>
    </source>
</evidence>
<organism evidence="1 2">
    <name type="scientific">Exidia glandulosa HHB12029</name>
    <dbReference type="NCBI Taxonomy" id="1314781"/>
    <lineage>
        <taxon>Eukaryota</taxon>
        <taxon>Fungi</taxon>
        <taxon>Dikarya</taxon>
        <taxon>Basidiomycota</taxon>
        <taxon>Agaricomycotina</taxon>
        <taxon>Agaricomycetes</taxon>
        <taxon>Auriculariales</taxon>
        <taxon>Exidiaceae</taxon>
        <taxon>Exidia</taxon>
    </lineage>
</organism>
<dbReference type="PANTHER" id="PTHR46564:SF1">
    <property type="entry name" value="TRANSPOSASE"/>
    <property type="match status" value="1"/>
</dbReference>
<proteinExistence type="predicted"/>
<dbReference type="InParanoid" id="A0A165BG65"/>
<dbReference type="Gene3D" id="3.30.420.10">
    <property type="entry name" value="Ribonuclease H-like superfamily/Ribonuclease H"/>
    <property type="match status" value="1"/>
</dbReference>
<dbReference type="AlphaFoldDB" id="A0A165BG65"/>
<reference evidence="1 2" key="1">
    <citation type="journal article" date="2016" name="Mol. Biol. Evol.">
        <title>Comparative Genomics of Early-Diverging Mushroom-Forming Fungi Provides Insights into the Origins of Lignocellulose Decay Capabilities.</title>
        <authorList>
            <person name="Nagy L.G."/>
            <person name="Riley R."/>
            <person name="Tritt A."/>
            <person name="Adam C."/>
            <person name="Daum C."/>
            <person name="Floudas D."/>
            <person name="Sun H."/>
            <person name="Yadav J.S."/>
            <person name="Pangilinan J."/>
            <person name="Larsson K.H."/>
            <person name="Matsuura K."/>
            <person name="Barry K."/>
            <person name="Labutti K."/>
            <person name="Kuo R."/>
            <person name="Ohm R.A."/>
            <person name="Bhattacharya S.S."/>
            <person name="Shirouzu T."/>
            <person name="Yoshinaga Y."/>
            <person name="Martin F.M."/>
            <person name="Grigoriev I.V."/>
            <person name="Hibbett D.S."/>
        </authorList>
    </citation>
    <scope>NUCLEOTIDE SEQUENCE [LARGE SCALE GENOMIC DNA]</scope>
    <source>
        <strain evidence="1 2">HHB12029</strain>
    </source>
</reference>
<dbReference type="STRING" id="1314781.A0A165BG65"/>
<accession>A0A165BG65</accession>
<keyword evidence="2" id="KW-1185">Reference proteome</keyword>
<dbReference type="InterPro" id="IPR036397">
    <property type="entry name" value="RNaseH_sf"/>
</dbReference>